<dbReference type="GO" id="GO:0019878">
    <property type="term" value="P:lysine biosynthetic process via aminoadipic acid"/>
    <property type="evidence" value="ECO:0007669"/>
    <property type="project" value="TreeGrafter"/>
</dbReference>
<dbReference type="Pfam" id="PF01648">
    <property type="entry name" value="ACPS"/>
    <property type="match status" value="1"/>
</dbReference>
<sequence length="570" mass="63355">MAAHVTQQLSSASLEDACDDDDVYEVCTHVAIVRKTPELDSPELAAVPRGARNLLLEGDLGKLSKHVRRVRWRVGRDEGFVSRRCVRPVSWKSICRRTGRARWRLDVSDWRPVRGEQGREWAFLMDLIPEPSEKERIGRFHHASDRYKALVSRLCARRVCAVCLGLEDATVEVGRTKGKKPFLLQGGSDEKPNFNFNVSHDGRHVVVCAEPRTVVGVDVCAPDSERKGGGEHDLEAMKDMLTAREWAWLNTEDRAERFRLLWSGKEAFAKARGDGLGFEFKRLDLVITQVKCKDGRRLFEGKPIVDGVSLEKEWRLSLEIFEDGHVFASARGPVHAVVDAHGLFKATLRKQSITSEELDADLHLEWTPLSIADLVPDEQRKAYLRCVDDDERSLAPPPPALSPDSTTPGSVRYQTSPPPPGDVKKGSGVYVSEAPMDCQWAVYGRDDDYRSSCAKDGCVTNNRGMILGYLTETQAGSASEEFLGELEPDATGSALNALDGQDTHICTLHLDGCRLVSLEGSTLCEVDRSGRILGPRSQVLGEVRPFSYAMQREVALYLCFLDPGLLDSQV</sequence>
<dbReference type="Pfam" id="PF22624">
    <property type="entry name" value="AASDHPPT_N"/>
    <property type="match status" value="1"/>
</dbReference>
<dbReference type="EMBL" id="HBIW01002590">
    <property type="protein sequence ID" value="CAE0686751.1"/>
    <property type="molecule type" value="Transcribed_RNA"/>
</dbReference>
<dbReference type="GO" id="GO:0008897">
    <property type="term" value="F:holo-[acyl-carrier-protein] synthase activity"/>
    <property type="evidence" value="ECO:0007669"/>
    <property type="project" value="UniProtKB-EC"/>
</dbReference>
<accession>A0A6S8RXB0</accession>
<name>A0A6S8RXB0_9STRA</name>
<dbReference type="EMBL" id="CAKKNE010000004">
    <property type="protein sequence ID" value="CAH0374434.1"/>
    <property type="molecule type" value="Genomic_DNA"/>
</dbReference>
<gene>
    <name evidence="6" type="ORF">PCAL00307_LOCUS2185</name>
    <name evidence="7" type="ORF">PCAL00307_LOCUS2186</name>
    <name evidence="8" type="ORF">PECAL_4P17130</name>
</gene>
<evidence type="ECO:0000313" key="6">
    <source>
        <dbReference type="EMBL" id="CAE0686751.1"/>
    </source>
</evidence>
<dbReference type="AlphaFoldDB" id="A0A6S8RXB0"/>
<dbReference type="Proteomes" id="UP000789595">
    <property type="component" value="Unassembled WGS sequence"/>
</dbReference>
<dbReference type="InterPro" id="IPR050559">
    <property type="entry name" value="P-Pant_transferase_sf"/>
</dbReference>
<dbReference type="OrthoDB" id="26719at2759"/>
<dbReference type="EMBL" id="HBIW01002591">
    <property type="protein sequence ID" value="CAE0686752.1"/>
    <property type="molecule type" value="Transcribed_RNA"/>
</dbReference>
<evidence type="ECO:0000313" key="9">
    <source>
        <dbReference type="Proteomes" id="UP000789595"/>
    </source>
</evidence>
<reference evidence="8" key="2">
    <citation type="submission" date="2021-11" db="EMBL/GenBank/DDBJ databases">
        <authorList>
            <consortium name="Genoscope - CEA"/>
            <person name="William W."/>
        </authorList>
    </citation>
    <scope>NUCLEOTIDE SEQUENCE</scope>
</reference>
<reference evidence="7" key="1">
    <citation type="submission" date="2021-01" db="EMBL/GenBank/DDBJ databases">
        <authorList>
            <person name="Corre E."/>
            <person name="Pelletier E."/>
            <person name="Niang G."/>
            <person name="Scheremetjew M."/>
            <person name="Finn R."/>
            <person name="Kale V."/>
            <person name="Holt S."/>
            <person name="Cochrane G."/>
            <person name="Meng A."/>
            <person name="Brown T."/>
            <person name="Cohen L."/>
        </authorList>
    </citation>
    <scope>NUCLEOTIDE SEQUENCE</scope>
    <source>
        <strain evidence="7">CCMP1756</strain>
    </source>
</reference>
<feature type="domain" description="4'-phosphopantetheinyl transferase" evidence="4">
    <location>
        <begin position="215"/>
        <end position="286"/>
    </location>
</feature>
<feature type="region of interest" description="Disordered" evidence="3">
    <location>
        <begin position="390"/>
        <end position="428"/>
    </location>
</feature>
<keyword evidence="2" id="KW-0808">Transferase</keyword>
<evidence type="ECO:0000256" key="3">
    <source>
        <dbReference type="SAM" id="MobiDB-lite"/>
    </source>
</evidence>
<keyword evidence="9" id="KW-1185">Reference proteome</keyword>
<dbReference type="InterPro" id="IPR008278">
    <property type="entry name" value="4-PPantetheinyl_Trfase_dom"/>
</dbReference>
<feature type="domain" description="4'-phosphopantetheinyl transferase N-terminal" evidence="5">
    <location>
        <begin position="109"/>
        <end position="211"/>
    </location>
</feature>
<proteinExistence type="predicted"/>
<evidence type="ECO:0000313" key="8">
    <source>
        <dbReference type="EMBL" id="CAH0374434.1"/>
    </source>
</evidence>
<dbReference type="SUPFAM" id="SSF56214">
    <property type="entry name" value="4'-phosphopantetheinyl transferase"/>
    <property type="match status" value="2"/>
</dbReference>
<dbReference type="InterPro" id="IPR037143">
    <property type="entry name" value="4-PPantetheinyl_Trfase_dom_sf"/>
</dbReference>
<dbReference type="InterPro" id="IPR055066">
    <property type="entry name" value="AASDHPPT_N"/>
</dbReference>
<evidence type="ECO:0000256" key="1">
    <source>
        <dbReference type="ARBA" id="ARBA00013172"/>
    </source>
</evidence>
<dbReference type="PANTHER" id="PTHR12215">
    <property type="entry name" value="PHOSPHOPANTETHEINE TRANSFERASE"/>
    <property type="match status" value="1"/>
</dbReference>
<dbReference type="EC" id="2.7.8.7" evidence="1"/>
<dbReference type="PANTHER" id="PTHR12215:SF10">
    <property type="entry name" value="L-AMINOADIPATE-SEMIALDEHYDE DEHYDROGENASE-PHOSPHOPANTETHEINYL TRANSFERASE"/>
    <property type="match status" value="1"/>
</dbReference>
<feature type="compositionally biased region" description="Polar residues" evidence="3">
    <location>
        <begin position="404"/>
        <end position="415"/>
    </location>
</feature>
<evidence type="ECO:0000256" key="2">
    <source>
        <dbReference type="ARBA" id="ARBA00022679"/>
    </source>
</evidence>
<dbReference type="GO" id="GO:0005829">
    <property type="term" value="C:cytosol"/>
    <property type="evidence" value="ECO:0007669"/>
    <property type="project" value="TreeGrafter"/>
</dbReference>
<dbReference type="GO" id="GO:0000287">
    <property type="term" value="F:magnesium ion binding"/>
    <property type="evidence" value="ECO:0007669"/>
    <property type="project" value="InterPro"/>
</dbReference>
<organism evidence="7">
    <name type="scientific">Pelagomonas calceolata</name>
    <dbReference type="NCBI Taxonomy" id="35677"/>
    <lineage>
        <taxon>Eukaryota</taxon>
        <taxon>Sar</taxon>
        <taxon>Stramenopiles</taxon>
        <taxon>Ochrophyta</taxon>
        <taxon>Pelagophyceae</taxon>
        <taxon>Pelagomonadales</taxon>
        <taxon>Pelagomonadaceae</taxon>
        <taxon>Pelagomonas</taxon>
    </lineage>
</organism>
<evidence type="ECO:0000259" key="5">
    <source>
        <dbReference type="Pfam" id="PF22624"/>
    </source>
</evidence>
<protein>
    <recommendedName>
        <fullName evidence="1">holo-[acyl-carrier-protein] synthase</fullName>
        <ecNumber evidence="1">2.7.8.7</ecNumber>
    </recommendedName>
</protein>
<dbReference type="Gene3D" id="3.90.470.20">
    <property type="entry name" value="4'-phosphopantetheinyl transferase domain"/>
    <property type="match status" value="2"/>
</dbReference>
<evidence type="ECO:0000313" key="7">
    <source>
        <dbReference type="EMBL" id="CAE0686752.1"/>
    </source>
</evidence>
<evidence type="ECO:0000259" key="4">
    <source>
        <dbReference type="Pfam" id="PF01648"/>
    </source>
</evidence>